<accession>A0A1H9ZUI6</accession>
<evidence type="ECO:0000313" key="4">
    <source>
        <dbReference type="Proteomes" id="UP000199519"/>
    </source>
</evidence>
<keyword evidence="4" id="KW-1185">Reference proteome</keyword>
<evidence type="ECO:0000313" key="2">
    <source>
        <dbReference type="EMBL" id="SES84939.1"/>
    </source>
</evidence>
<proteinExistence type="predicted"/>
<evidence type="ECO:0000313" key="3">
    <source>
        <dbReference type="Proteomes" id="UP000198612"/>
    </source>
</evidence>
<protein>
    <submittedName>
        <fullName evidence="2">Uncharacterized protein</fullName>
    </submittedName>
</protein>
<dbReference type="Proteomes" id="UP000198612">
    <property type="component" value="Unassembled WGS sequence"/>
</dbReference>
<sequence length="103" mass="12108">MLLNMNHTKKVLFTATPFRVDEKEIKVEIIYNYPLSQAYKDEIFGDIKYIPEKKSEEKDKLYNQLISKKAEEVYLSDQEKGYNHFLMVSAKSKAKSKSLEKLP</sequence>
<name>A0A1H9ZUI6_9FIRM</name>
<dbReference type="EMBL" id="FOHG01000008">
    <property type="protein sequence ID" value="SES84939.1"/>
    <property type="molecule type" value="Genomic_DNA"/>
</dbReference>
<dbReference type="Proteomes" id="UP000199519">
    <property type="component" value="Unassembled WGS sequence"/>
</dbReference>
<evidence type="ECO:0000313" key="1">
    <source>
        <dbReference type="EMBL" id="SDF17772.1"/>
    </source>
</evidence>
<gene>
    <name evidence="1" type="ORF">SAMN04488598_10772</name>
    <name evidence="2" type="ORF">SAMN04515652_10872</name>
</gene>
<reference evidence="3 4" key="1">
    <citation type="submission" date="2016-10" db="EMBL/GenBank/DDBJ databases">
        <authorList>
            <person name="Varghese N."/>
            <person name="Submissions S."/>
        </authorList>
    </citation>
    <scope>NUCLEOTIDE SEQUENCE [LARGE SCALE GENOMIC DNA]</scope>
    <source>
        <strain evidence="1 4">WG2</strain>
        <strain evidence="2 3">WG5</strain>
    </source>
</reference>
<dbReference type="EMBL" id="FNBJ01000007">
    <property type="protein sequence ID" value="SDF17772.1"/>
    <property type="molecule type" value="Genomic_DNA"/>
</dbReference>
<dbReference type="AlphaFoldDB" id="A0A1H9ZUI6"/>
<organism evidence="2 3">
    <name type="scientific">Halanaerobium congolense</name>
    <dbReference type="NCBI Taxonomy" id="54121"/>
    <lineage>
        <taxon>Bacteria</taxon>
        <taxon>Bacillati</taxon>
        <taxon>Bacillota</taxon>
        <taxon>Clostridia</taxon>
        <taxon>Halanaerobiales</taxon>
        <taxon>Halanaerobiaceae</taxon>
        <taxon>Halanaerobium</taxon>
    </lineage>
</organism>